<name>A0ABT4PIG9_9BACT</name>
<gene>
    <name evidence="1" type="ORF">O6P32_08955</name>
</gene>
<dbReference type="Proteomes" id="UP001141933">
    <property type="component" value="Unassembled WGS sequence"/>
</dbReference>
<dbReference type="InterPro" id="IPR025634">
    <property type="entry name" value="DUF4292"/>
</dbReference>
<evidence type="ECO:0000313" key="1">
    <source>
        <dbReference type="EMBL" id="MCZ8372833.1"/>
    </source>
</evidence>
<comment type="caution">
    <text evidence="1">The sequence shown here is derived from an EMBL/GenBank/DDBJ whole genome shotgun (WGS) entry which is preliminary data.</text>
</comment>
<proteinExistence type="predicted"/>
<dbReference type="Pfam" id="PF14125">
    <property type="entry name" value="DUF4292"/>
    <property type="match status" value="1"/>
</dbReference>
<evidence type="ECO:0000313" key="2">
    <source>
        <dbReference type="Proteomes" id="UP001141933"/>
    </source>
</evidence>
<reference evidence="1" key="1">
    <citation type="submission" date="2022-12" db="EMBL/GenBank/DDBJ databases">
        <title>Phocaeicola acetigenes sp. nov., isolated feces from a healthy human.</title>
        <authorList>
            <person name="Do H."/>
            <person name="Ha Y.B."/>
            <person name="Kim J.-S."/>
            <person name="Suh M.K."/>
            <person name="Kim H.S."/>
            <person name="Lee J.-S."/>
        </authorList>
    </citation>
    <scope>NUCLEOTIDE SEQUENCE</scope>
    <source>
        <strain evidence="1">KGMB11183</strain>
    </source>
</reference>
<organism evidence="1 2">
    <name type="scientific">Phocaeicola acetigenes</name>
    <dbReference type="NCBI Taxonomy" id="3016083"/>
    <lineage>
        <taxon>Bacteria</taxon>
        <taxon>Pseudomonadati</taxon>
        <taxon>Bacteroidota</taxon>
        <taxon>Bacteroidia</taxon>
        <taxon>Bacteroidales</taxon>
        <taxon>Bacteroidaceae</taxon>
        <taxon>Phocaeicola</taxon>
    </lineage>
</organism>
<dbReference type="RefSeq" id="WP_269878090.1">
    <property type="nucleotide sequence ID" value="NZ_JAPZVM010000006.1"/>
</dbReference>
<dbReference type="PROSITE" id="PS51257">
    <property type="entry name" value="PROKAR_LIPOPROTEIN"/>
    <property type="match status" value="1"/>
</dbReference>
<accession>A0ABT4PIG9</accession>
<keyword evidence="2" id="KW-1185">Reference proteome</keyword>
<protein>
    <submittedName>
        <fullName evidence="1">DUF4292 domain-containing protein</fullName>
    </submittedName>
</protein>
<sequence length="276" mass="30967">MKHILKLTFVVVVTLLLASCGSNRWMERSPRVGGLSGKAYTEKVIELSPNWECVTGKVALALDMGAKGTTKVNATLRMKRGEVIQFSVAPLLGIEVVRMEISPQGILVLDRLNKRYVQASFEQVNNWARTDLSFHVLQSLFFNELFLPDRTQLTADDASLFRISVEGDNALLEAKSSKVLTYSFRTSADSGLLQESRIGVKGTGYTLNWKYDDFQRLDARPFPQHMGLTIGGVKPEVALDMKLSRLSVDNGWESHTNIPSRYKKIEVEELVKMLLK</sequence>
<dbReference type="EMBL" id="JAPZVM010000006">
    <property type="protein sequence ID" value="MCZ8372833.1"/>
    <property type="molecule type" value="Genomic_DNA"/>
</dbReference>